<dbReference type="KEGG" id="vg:80018958"/>
<accession>A0A9E7SXI9</accession>
<evidence type="ECO:0000313" key="2">
    <source>
        <dbReference type="Proteomes" id="UP001060355"/>
    </source>
</evidence>
<dbReference type="EMBL" id="ON456347">
    <property type="protein sequence ID" value="UTN92975.1"/>
    <property type="molecule type" value="Genomic_DNA"/>
</dbReference>
<name>A0A9E7SXI9_9CAUD</name>
<dbReference type="Proteomes" id="UP001060355">
    <property type="component" value="Segment"/>
</dbReference>
<dbReference type="GeneID" id="80018958"/>
<evidence type="ECO:0000313" key="1">
    <source>
        <dbReference type="EMBL" id="UTN92975.1"/>
    </source>
</evidence>
<keyword evidence="2" id="KW-1185">Reference proteome</keyword>
<organism evidence="1 2">
    <name type="scientific">Gordonia phage Finkle</name>
    <dbReference type="NCBI Taxonomy" id="2926099"/>
    <lineage>
        <taxon>Viruses</taxon>
        <taxon>Duplodnaviria</taxon>
        <taxon>Heunggongvirae</taxon>
        <taxon>Uroviricota</taxon>
        <taxon>Caudoviricetes</taxon>
        <taxon>Finkelvirus</taxon>
        <taxon>Finkelvirus finkel</taxon>
    </lineage>
</organism>
<sequence length="61" mass="7346">MADLRLGWWVLYDPGYLLDPENFLTKRAALDRAELHPLWRPIRWQLYDPDGHLALSRRTTR</sequence>
<reference evidence="1" key="1">
    <citation type="submission" date="2022-05" db="EMBL/GenBank/DDBJ databases">
        <authorList>
            <person name="Ashby S."/>
            <person name="Bressette G."/>
            <person name="Brown S."/>
            <person name="Charles S."/>
            <person name="Neely M.N."/>
            <person name="Molloy S.D."/>
            <person name="Garlena R.A."/>
            <person name="Russell D.A."/>
            <person name="Jacobs-Sera D."/>
            <person name="Hatfull G.F."/>
        </authorList>
    </citation>
    <scope>NUCLEOTIDE SEQUENCE</scope>
</reference>
<gene>
    <name evidence="1" type="primary">61</name>
    <name evidence="1" type="ORF">SEA_FINKLE_61</name>
</gene>
<proteinExistence type="predicted"/>
<dbReference type="RefSeq" id="YP_010754374.1">
    <property type="nucleotide sequence ID" value="NC_073459.1"/>
</dbReference>
<protein>
    <submittedName>
        <fullName evidence="1">Uncharacterized protein</fullName>
    </submittedName>
</protein>